<dbReference type="InterPro" id="IPR012349">
    <property type="entry name" value="Split_barrel_FMN-bd"/>
</dbReference>
<dbReference type="OrthoDB" id="434253at2759"/>
<evidence type="ECO:0000313" key="2">
    <source>
        <dbReference type="EMBL" id="GMI08459.1"/>
    </source>
</evidence>
<accession>A0A9W7CP74</accession>
<reference evidence="2" key="1">
    <citation type="submission" date="2022-07" db="EMBL/GenBank/DDBJ databases">
        <title>Genome analysis of Parmales, a sister group of diatoms, reveals the evolutionary specialization of diatoms from phago-mixotrophs to photoautotrophs.</title>
        <authorList>
            <person name="Ban H."/>
            <person name="Sato S."/>
            <person name="Yoshikawa S."/>
            <person name="Kazumasa Y."/>
            <person name="Nakamura Y."/>
            <person name="Ichinomiya M."/>
            <person name="Saitoh K."/>
            <person name="Sato N."/>
            <person name="Blanc-Mathieu R."/>
            <person name="Endo H."/>
            <person name="Kuwata A."/>
            <person name="Ogata H."/>
        </authorList>
    </citation>
    <scope>NUCLEOTIDE SEQUENCE</scope>
</reference>
<evidence type="ECO:0000313" key="3">
    <source>
        <dbReference type="Proteomes" id="UP001165082"/>
    </source>
</evidence>
<dbReference type="GO" id="GO:0010181">
    <property type="term" value="F:FMN binding"/>
    <property type="evidence" value="ECO:0007669"/>
    <property type="project" value="InterPro"/>
</dbReference>
<protein>
    <recommendedName>
        <fullName evidence="1">Pyridoxamine 5'-phosphate oxidase Alr4036 family FMN-binding domain-containing protein</fullName>
    </recommendedName>
</protein>
<dbReference type="PANTHER" id="PTHR28243:SF1">
    <property type="entry name" value="PYRIDOXAMINE 5'-PHOSPHATE OXIDASE ALR4036 FAMILY FMN-BINDING DOMAIN-CONTAINING PROTEIN"/>
    <property type="match status" value="1"/>
</dbReference>
<organism evidence="2 3">
    <name type="scientific">Triparma retinervis</name>
    <dbReference type="NCBI Taxonomy" id="2557542"/>
    <lineage>
        <taxon>Eukaryota</taxon>
        <taxon>Sar</taxon>
        <taxon>Stramenopiles</taxon>
        <taxon>Ochrophyta</taxon>
        <taxon>Bolidophyceae</taxon>
        <taxon>Parmales</taxon>
        <taxon>Triparmaceae</taxon>
        <taxon>Triparma</taxon>
    </lineage>
</organism>
<keyword evidence="3" id="KW-1185">Reference proteome</keyword>
<feature type="domain" description="Pyridoxamine 5'-phosphate oxidase Alr4036 family FMN-binding" evidence="1">
    <location>
        <begin position="12"/>
        <end position="109"/>
    </location>
</feature>
<proteinExistence type="predicted"/>
<dbReference type="AlphaFoldDB" id="A0A9W7CP74"/>
<dbReference type="Proteomes" id="UP001165082">
    <property type="component" value="Unassembled WGS sequence"/>
</dbReference>
<name>A0A9W7CP74_9STRA</name>
<dbReference type="Pfam" id="PF12766">
    <property type="entry name" value="Pyridox_oxase_2"/>
    <property type="match status" value="1"/>
</dbReference>
<dbReference type="Gene3D" id="2.30.110.10">
    <property type="entry name" value="Electron Transport, Fmn-binding Protein, Chain A"/>
    <property type="match status" value="1"/>
</dbReference>
<evidence type="ECO:0000259" key="1">
    <source>
        <dbReference type="Pfam" id="PF12766"/>
    </source>
</evidence>
<dbReference type="EMBL" id="BRXZ01000266">
    <property type="protein sequence ID" value="GMI08459.1"/>
    <property type="molecule type" value="Genomic_DNA"/>
</dbReference>
<dbReference type="SUPFAM" id="SSF50475">
    <property type="entry name" value="FMN-binding split barrel"/>
    <property type="match status" value="1"/>
</dbReference>
<dbReference type="InterPro" id="IPR024624">
    <property type="entry name" value="Pyridox_Oxase_Alr4036_FMN-bd"/>
</dbReference>
<dbReference type="PANTHER" id="PTHR28243">
    <property type="entry name" value="AGL049CP"/>
    <property type="match status" value="1"/>
</dbReference>
<sequence length="207" mass="23738">MSSLASTATASVWRQTIAKSIKKSRKIRGGNYVQLATVDKKGDELIPRVRTVVFRGFVDTDTDCYLKFCTDSRSHKFSQVNNVSDNAEVVWWLSQSSEQFRFTGKMSFVGAESTDEHLMGLRRDLWKSMREEAQDQFFWVGPPGDERPSDVENVVERLEDTEAIPDNFLLMLVKPTSIDYLALKTNYREKHILSAETNSWETSRLNP</sequence>
<comment type="caution">
    <text evidence="2">The sequence shown here is derived from an EMBL/GenBank/DDBJ whole genome shotgun (WGS) entry which is preliminary data.</text>
</comment>
<gene>
    <name evidence="2" type="ORF">TrRE_jg6039</name>
</gene>